<dbReference type="EMBL" id="AAHBWL010000009">
    <property type="protein sequence ID" value="EBU3849877.1"/>
    <property type="molecule type" value="Genomic_DNA"/>
</dbReference>
<name>A0A5V4YSH8_SALER</name>
<accession>A0A5V4YSH8</accession>
<protein>
    <submittedName>
        <fullName evidence="1">Restriction alleviation protein, Lar family</fullName>
    </submittedName>
</protein>
<gene>
    <name evidence="1" type="ORF">CV267_16310</name>
    <name evidence="2" type="ORF">F8625_18385</name>
</gene>
<reference evidence="1" key="1">
    <citation type="submission" date="2018-07" db="EMBL/GenBank/DDBJ databases">
        <authorList>
            <consortium name="PulseNet: The National Subtyping Network for Foodborne Disease Surveillance"/>
            <person name="Tarr C.L."/>
            <person name="Trees E."/>
            <person name="Katz L.S."/>
            <person name="Carleton-Romer H.A."/>
            <person name="Stroika S."/>
            <person name="Kucerova Z."/>
            <person name="Roache K.F."/>
            <person name="Sabol A.L."/>
            <person name="Besser J."/>
            <person name="Gerner-Smidt P."/>
        </authorList>
    </citation>
    <scope>NUCLEOTIDE SEQUENCE</scope>
    <source>
        <strain evidence="1">PNUSAS026139</strain>
        <strain evidence="2">PNUSAS096183</strain>
    </source>
</reference>
<evidence type="ECO:0000313" key="2">
    <source>
        <dbReference type="EMBL" id="ECZ8222229.1"/>
    </source>
</evidence>
<dbReference type="Pfam" id="PF14354">
    <property type="entry name" value="Lar_restr_allev"/>
    <property type="match status" value="1"/>
</dbReference>
<organism evidence="1">
    <name type="scientific">Salmonella enterica</name>
    <name type="common">Salmonella choleraesuis</name>
    <dbReference type="NCBI Taxonomy" id="28901"/>
    <lineage>
        <taxon>Bacteria</taxon>
        <taxon>Pseudomonadati</taxon>
        <taxon>Pseudomonadota</taxon>
        <taxon>Gammaproteobacteria</taxon>
        <taxon>Enterobacterales</taxon>
        <taxon>Enterobacteriaceae</taxon>
        <taxon>Salmonella</taxon>
    </lineage>
</organism>
<evidence type="ECO:0000313" key="1">
    <source>
        <dbReference type="EMBL" id="EBU3849877.1"/>
    </source>
</evidence>
<comment type="caution">
    <text evidence="1">The sequence shown here is derived from an EMBL/GenBank/DDBJ whole genome shotgun (WGS) entry which is preliminary data.</text>
</comment>
<dbReference type="NCBIfam" id="TIGR03655">
    <property type="entry name" value="anti_R_Lar"/>
    <property type="match status" value="1"/>
</dbReference>
<dbReference type="EMBL" id="AALHXZ010000028">
    <property type="protein sequence ID" value="ECZ8222229.1"/>
    <property type="molecule type" value="Genomic_DNA"/>
</dbReference>
<proteinExistence type="predicted"/>
<dbReference type="InterPro" id="IPR019908">
    <property type="entry name" value="Toxin_RalR"/>
</dbReference>
<dbReference type="AlphaFoldDB" id="A0A5V4YSH8"/>
<sequence length="88" mass="10124">MRRSHPRCWNQSEGVSMSELKACPFCGGHAETFTTDGTEVGTYWYWAECWVCESRTGLYETEEKTADAWNQRVNHEANLSASQRSNQK</sequence>